<dbReference type="RefSeq" id="WP_315725618.1">
    <property type="nucleotide sequence ID" value="NZ_JAVUPU010000004.1"/>
</dbReference>
<evidence type="ECO:0000256" key="4">
    <source>
        <dbReference type="ARBA" id="ARBA00022630"/>
    </source>
</evidence>
<dbReference type="PANTHER" id="PTHR48083:SF13">
    <property type="entry name" value="ACYL-COA DEHYDROGENASE FAMILY MEMBER 11"/>
    <property type="match status" value="1"/>
</dbReference>
<evidence type="ECO:0000259" key="9">
    <source>
        <dbReference type="Pfam" id="PF02770"/>
    </source>
</evidence>
<evidence type="ECO:0000256" key="3">
    <source>
        <dbReference type="ARBA" id="ARBA00011738"/>
    </source>
</evidence>
<dbReference type="Gene3D" id="1.10.540.10">
    <property type="entry name" value="Acyl-CoA dehydrogenase/oxidase, N-terminal domain"/>
    <property type="match status" value="1"/>
</dbReference>
<organism evidence="11 12">
    <name type="scientific">Sphingosinicella rhizophila</name>
    <dbReference type="NCBI Taxonomy" id="3050082"/>
    <lineage>
        <taxon>Bacteria</taxon>
        <taxon>Pseudomonadati</taxon>
        <taxon>Pseudomonadota</taxon>
        <taxon>Alphaproteobacteria</taxon>
        <taxon>Sphingomonadales</taxon>
        <taxon>Sphingosinicellaceae</taxon>
        <taxon>Sphingosinicella</taxon>
    </lineage>
</organism>
<evidence type="ECO:0000313" key="11">
    <source>
        <dbReference type="EMBL" id="MDT9599034.1"/>
    </source>
</evidence>
<dbReference type="Pfam" id="PF02770">
    <property type="entry name" value="Acyl-CoA_dh_M"/>
    <property type="match status" value="1"/>
</dbReference>
<name>A0ABU3Q6K9_9SPHN</name>
<comment type="cofactor">
    <cofactor evidence="1 7">
        <name>FAD</name>
        <dbReference type="ChEBI" id="CHEBI:57692"/>
    </cofactor>
</comment>
<dbReference type="InterPro" id="IPR036250">
    <property type="entry name" value="AcylCo_DH-like_C"/>
</dbReference>
<keyword evidence="4 7" id="KW-0285">Flavoprotein</keyword>
<dbReference type="SUPFAM" id="SSF56645">
    <property type="entry name" value="Acyl-CoA dehydrogenase NM domain-like"/>
    <property type="match status" value="1"/>
</dbReference>
<evidence type="ECO:0000256" key="2">
    <source>
        <dbReference type="ARBA" id="ARBA00009347"/>
    </source>
</evidence>
<dbReference type="InterPro" id="IPR013786">
    <property type="entry name" value="AcylCoA_DH/ox_N"/>
</dbReference>
<evidence type="ECO:0000256" key="7">
    <source>
        <dbReference type="RuleBase" id="RU362125"/>
    </source>
</evidence>
<evidence type="ECO:0000313" key="12">
    <source>
        <dbReference type="Proteomes" id="UP001259572"/>
    </source>
</evidence>
<dbReference type="InterPro" id="IPR050741">
    <property type="entry name" value="Acyl-CoA_dehydrogenase"/>
</dbReference>
<keyword evidence="12" id="KW-1185">Reference proteome</keyword>
<dbReference type="InterPro" id="IPR037069">
    <property type="entry name" value="AcylCoA_DH/ox_N_sf"/>
</dbReference>
<evidence type="ECO:0000259" key="10">
    <source>
        <dbReference type="Pfam" id="PF02771"/>
    </source>
</evidence>
<dbReference type="Gene3D" id="2.40.110.10">
    <property type="entry name" value="Butyryl-CoA Dehydrogenase, subunit A, domain 2"/>
    <property type="match status" value="1"/>
</dbReference>
<feature type="domain" description="Acyl-CoA dehydrogenase/oxidase C-terminal" evidence="8">
    <location>
        <begin position="256"/>
        <end position="404"/>
    </location>
</feature>
<feature type="domain" description="Acyl-CoA oxidase/dehydrogenase middle" evidence="9">
    <location>
        <begin position="143"/>
        <end position="239"/>
    </location>
</feature>
<dbReference type="Gene3D" id="1.20.140.10">
    <property type="entry name" value="Butyryl-CoA Dehydrogenase, subunit A, domain 3"/>
    <property type="match status" value="1"/>
</dbReference>
<gene>
    <name evidence="11" type="ORF">RQX22_08730</name>
</gene>
<keyword evidence="5 7" id="KW-0274">FAD</keyword>
<dbReference type="Pfam" id="PF02771">
    <property type="entry name" value="Acyl-CoA_dh_N"/>
    <property type="match status" value="1"/>
</dbReference>
<dbReference type="InterPro" id="IPR009075">
    <property type="entry name" value="AcylCo_DH/oxidase_C"/>
</dbReference>
<reference evidence="11 12" key="1">
    <citation type="submission" date="2023-05" db="EMBL/GenBank/DDBJ databases">
        <authorList>
            <person name="Guo Y."/>
        </authorList>
    </citation>
    <scope>NUCLEOTIDE SEQUENCE [LARGE SCALE GENOMIC DNA]</scope>
    <source>
        <strain evidence="11 12">GR2756</strain>
    </source>
</reference>
<evidence type="ECO:0000259" key="8">
    <source>
        <dbReference type="Pfam" id="PF00441"/>
    </source>
</evidence>
<dbReference type="PANTHER" id="PTHR48083">
    <property type="entry name" value="MEDIUM-CHAIN SPECIFIC ACYL-COA DEHYDROGENASE, MITOCHONDRIAL-RELATED"/>
    <property type="match status" value="1"/>
</dbReference>
<comment type="similarity">
    <text evidence="2 7">Belongs to the acyl-CoA dehydrogenase family.</text>
</comment>
<proteinExistence type="inferred from homology"/>
<dbReference type="Proteomes" id="UP001259572">
    <property type="component" value="Unassembled WGS sequence"/>
</dbReference>
<comment type="subunit">
    <text evidence="3">Homodimer.</text>
</comment>
<comment type="caution">
    <text evidence="11">The sequence shown here is derived from an EMBL/GenBank/DDBJ whole genome shotgun (WGS) entry which is preliminary data.</text>
</comment>
<dbReference type="InterPro" id="IPR009100">
    <property type="entry name" value="AcylCoA_DH/oxidase_NM_dom_sf"/>
</dbReference>
<dbReference type="InterPro" id="IPR006091">
    <property type="entry name" value="Acyl-CoA_Oxase/DH_mid-dom"/>
</dbReference>
<sequence>MDFDLTERQALYRDRVREFIETHVRPRSADYKAQIAEGDRWRPVPVIEELKPLARQAGLWNLFMPPGHALQHVDESFAFEGTQLTNLEYALCAEEMGRIVWASEVFNCSAPDTGNMEVLHRYGTLDQKERWLRPLMKGEIRSAFLMTEPGVASSDATNIECQIKRDGDSYVLNGRKWWSSGAGDPRCKLAIVMGKTNPEHPRHQQQSMVLMPLDAPGVTIERALHVYGYDDAPHGHMEIALDDVRVPASAMLLGEGRGFEIAQGRLGPGRIHHCMRTIGAAEEALKAMVMRLQSRVAFGKKLMEHSVWEERVARARIDIDMSRLLCLKAADLMDRAGNKAALAEIAMIKVQAPNMALCIIDDAVQAHGGAGVSQDFNLAHSWAGIRTLRLADGPDEVHNRAIARIEFAKHAPERDS</sequence>
<protein>
    <submittedName>
        <fullName evidence="11">Acyl-CoA dehydrogenase family protein</fullName>
    </submittedName>
</protein>
<keyword evidence="6 7" id="KW-0560">Oxidoreductase</keyword>
<evidence type="ECO:0000256" key="1">
    <source>
        <dbReference type="ARBA" id="ARBA00001974"/>
    </source>
</evidence>
<evidence type="ECO:0000256" key="6">
    <source>
        <dbReference type="ARBA" id="ARBA00023002"/>
    </source>
</evidence>
<dbReference type="EMBL" id="JAVUPU010000004">
    <property type="protein sequence ID" value="MDT9599034.1"/>
    <property type="molecule type" value="Genomic_DNA"/>
</dbReference>
<dbReference type="SUPFAM" id="SSF47203">
    <property type="entry name" value="Acyl-CoA dehydrogenase C-terminal domain-like"/>
    <property type="match status" value="1"/>
</dbReference>
<feature type="domain" description="Acyl-CoA dehydrogenase/oxidase N-terminal" evidence="10">
    <location>
        <begin position="6"/>
        <end position="139"/>
    </location>
</feature>
<dbReference type="Pfam" id="PF00441">
    <property type="entry name" value="Acyl-CoA_dh_1"/>
    <property type="match status" value="1"/>
</dbReference>
<evidence type="ECO:0000256" key="5">
    <source>
        <dbReference type="ARBA" id="ARBA00022827"/>
    </source>
</evidence>
<dbReference type="InterPro" id="IPR046373">
    <property type="entry name" value="Acyl-CoA_Oxase/DH_mid-dom_sf"/>
</dbReference>
<accession>A0ABU3Q6K9</accession>